<dbReference type="GeneID" id="105430285"/>
<evidence type="ECO:0000313" key="3">
    <source>
        <dbReference type="RefSeq" id="XP_011642082.1"/>
    </source>
</evidence>
<dbReference type="Pfam" id="PF03392">
    <property type="entry name" value="OS-D"/>
    <property type="match status" value="1"/>
</dbReference>
<sequence length="95" mass="10844">MSRSSLCLLAILAVVVAATAEELYSDMFDHIDPDEILPNDELRNQYYKCFMDTGPCVTEDQKFFKQHACGSEVRLMRNVPDKKIETRSSSFFASK</sequence>
<dbReference type="Proteomes" id="UP000504615">
    <property type="component" value="Unplaced"/>
</dbReference>
<feature type="signal peptide" evidence="1">
    <location>
        <begin position="1"/>
        <end position="20"/>
    </location>
</feature>
<gene>
    <name evidence="3" type="primary">LOC105430285</name>
</gene>
<keyword evidence="2" id="KW-1185">Reference proteome</keyword>
<evidence type="ECO:0000256" key="1">
    <source>
        <dbReference type="SAM" id="SignalP"/>
    </source>
</evidence>
<dbReference type="OrthoDB" id="8183954at2759"/>
<keyword evidence="1" id="KW-0732">Signal</keyword>
<reference evidence="3" key="1">
    <citation type="submission" date="2025-08" db="UniProtKB">
        <authorList>
            <consortium name="RefSeq"/>
        </authorList>
    </citation>
    <scope>IDENTIFICATION</scope>
</reference>
<accession>A0A6I9WH15</accession>
<dbReference type="InterPro" id="IPR005055">
    <property type="entry name" value="A10/PebIII"/>
</dbReference>
<dbReference type="RefSeq" id="XP_011642082.1">
    <property type="nucleotide sequence ID" value="XM_011643780.1"/>
</dbReference>
<proteinExistence type="predicted"/>
<dbReference type="Gene3D" id="1.10.2080.10">
    <property type="entry name" value="Insect odorant-binding protein A10/Ejaculatory bulb-specific protein 3"/>
    <property type="match status" value="1"/>
</dbReference>
<evidence type="ECO:0000313" key="2">
    <source>
        <dbReference type="Proteomes" id="UP000504615"/>
    </source>
</evidence>
<feature type="chain" id="PRO_5026793552" evidence="1">
    <location>
        <begin position="21"/>
        <end position="95"/>
    </location>
</feature>
<dbReference type="SUPFAM" id="SSF100910">
    <property type="entry name" value="Chemosensory protein Csp2"/>
    <property type="match status" value="1"/>
</dbReference>
<dbReference type="KEGG" id="pbar:105430285"/>
<organism evidence="2 3">
    <name type="scientific">Pogonomyrmex barbatus</name>
    <name type="common">red harvester ant</name>
    <dbReference type="NCBI Taxonomy" id="144034"/>
    <lineage>
        <taxon>Eukaryota</taxon>
        <taxon>Metazoa</taxon>
        <taxon>Ecdysozoa</taxon>
        <taxon>Arthropoda</taxon>
        <taxon>Hexapoda</taxon>
        <taxon>Insecta</taxon>
        <taxon>Pterygota</taxon>
        <taxon>Neoptera</taxon>
        <taxon>Endopterygota</taxon>
        <taxon>Hymenoptera</taxon>
        <taxon>Apocrita</taxon>
        <taxon>Aculeata</taxon>
        <taxon>Formicoidea</taxon>
        <taxon>Formicidae</taxon>
        <taxon>Myrmicinae</taxon>
        <taxon>Pogonomyrmex</taxon>
    </lineage>
</organism>
<name>A0A6I9WH15_9HYME</name>
<protein>
    <submittedName>
        <fullName evidence="3">Ejaculatory bulb-specific protein 3-like</fullName>
    </submittedName>
</protein>
<dbReference type="InterPro" id="IPR036682">
    <property type="entry name" value="OS_D_A10/PebIII_sf"/>
</dbReference>
<dbReference type="AlphaFoldDB" id="A0A6I9WH15"/>